<evidence type="ECO:0000313" key="2">
    <source>
        <dbReference type="Proteomes" id="UP001199525"/>
    </source>
</evidence>
<dbReference type="RefSeq" id="WP_229460353.1">
    <property type="nucleotide sequence ID" value="NZ_JAIVFQ010000003.1"/>
</dbReference>
<accession>A0ABS8I3F9</accession>
<organism evidence="1 2">
    <name type="scientific">Nostoc favosum CHAB5714</name>
    <dbReference type="NCBI Taxonomy" id="2780399"/>
    <lineage>
        <taxon>Bacteria</taxon>
        <taxon>Bacillati</taxon>
        <taxon>Cyanobacteriota</taxon>
        <taxon>Cyanophyceae</taxon>
        <taxon>Nostocales</taxon>
        <taxon>Nostocaceae</taxon>
        <taxon>Nostoc</taxon>
        <taxon>Nostoc favosum</taxon>
    </lineage>
</organism>
<comment type="caution">
    <text evidence="1">The sequence shown here is derived from an EMBL/GenBank/DDBJ whole genome shotgun (WGS) entry which is preliminary data.</text>
</comment>
<evidence type="ECO:0000313" key="1">
    <source>
        <dbReference type="EMBL" id="MCC5598258.1"/>
    </source>
</evidence>
<dbReference type="EMBL" id="JAIVFQ010000003">
    <property type="protein sequence ID" value="MCC5598258.1"/>
    <property type="molecule type" value="Genomic_DNA"/>
</dbReference>
<keyword evidence="2" id="KW-1185">Reference proteome</keyword>
<sequence length="61" mass="7146">MDALVQELDTKLRQWQPDIAQQVRQCLAEIIELADQDALDILRSRVVEQEVLDLIDEPETW</sequence>
<name>A0ABS8I3F9_9NOSO</name>
<proteinExistence type="predicted"/>
<protein>
    <submittedName>
        <fullName evidence="1">Uncharacterized protein</fullName>
    </submittedName>
</protein>
<reference evidence="1 2" key="1">
    <citation type="journal article" date="2021" name="Microorganisms">
        <title>Genome Evolution of Filamentous Cyanobacterium Nostoc Species: From Facultative Symbiosis to Free Living.</title>
        <authorList>
            <person name="Huo D."/>
            <person name="Li H."/>
            <person name="Cai F."/>
            <person name="Guo X."/>
            <person name="Qiao Z."/>
            <person name="Wang W."/>
            <person name="Yu G."/>
            <person name="Li R."/>
        </authorList>
    </citation>
    <scope>NUCLEOTIDE SEQUENCE [LARGE SCALE GENOMIC DNA]</scope>
    <source>
        <strain evidence="1 2">CHAB 5714</strain>
    </source>
</reference>
<gene>
    <name evidence="1" type="ORF">LC586_03140</name>
</gene>
<dbReference type="Proteomes" id="UP001199525">
    <property type="component" value="Unassembled WGS sequence"/>
</dbReference>